<dbReference type="Pfam" id="PF01551">
    <property type="entry name" value="Peptidase_M23"/>
    <property type="match status" value="1"/>
</dbReference>
<organism evidence="9 10">
    <name type="scientific">Hyphomonas pacifica</name>
    <dbReference type="NCBI Taxonomy" id="1280941"/>
    <lineage>
        <taxon>Bacteria</taxon>
        <taxon>Pseudomonadati</taxon>
        <taxon>Pseudomonadota</taxon>
        <taxon>Alphaproteobacteria</taxon>
        <taxon>Hyphomonadales</taxon>
        <taxon>Hyphomonadaceae</taxon>
        <taxon>Hyphomonas</taxon>
    </lineage>
</organism>
<feature type="region of interest" description="Disordered" evidence="7">
    <location>
        <begin position="1"/>
        <end position="26"/>
    </location>
</feature>
<dbReference type="InterPro" id="IPR016047">
    <property type="entry name" value="M23ase_b-sheet_dom"/>
</dbReference>
<dbReference type="GO" id="GO:0006508">
    <property type="term" value="P:proteolysis"/>
    <property type="evidence" value="ECO:0007669"/>
    <property type="project" value="UniProtKB-KW"/>
</dbReference>
<comment type="caution">
    <text evidence="9">The sequence shown here is derived from an EMBL/GenBank/DDBJ whole genome shotgun (WGS) entry which is preliminary data.</text>
</comment>
<feature type="compositionally biased region" description="Gly residues" evidence="7">
    <location>
        <begin position="1"/>
        <end position="10"/>
    </location>
</feature>
<evidence type="ECO:0000256" key="1">
    <source>
        <dbReference type="ARBA" id="ARBA00001947"/>
    </source>
</evidence>
<name>A0A062TZ23_9PROT</name>
<keyword evidence="10" id="KW-1185">Reference proteome</keyword>
<dbReference type="PANTHER" id="PTHR21666:SF288">
    <property type="entry name" value="CELL DIVISION PROTEIN YTFB"/>
    <property type="match status" value="1"/>
</dbReference>
<comment type="cofactor">
    <cofactor evidence="1">
        <name>Zn(2+)</name>
        <dbReference type="ChEBI" id="CHEBI:29105"/>
    </cofactor>
</comment>
<evidence type="ECO:0000256" key="2">
    <source>
        <dbReference type="ARBA" id="ARBA00022670"/>
    </source>
</evidence>
<accession>A0A062TZ23</accession>
<evidence type="ECO:0000256" key="6">
    <source>
        <dbReference type="ARBA" id="ARBA00023049"/>
    </source>
</evidence>
<evidence type="ECO:0000256" key="7">
    <source>
        <dbReference type="SAM" id="MobiDB-lite"/>
    </source>
</evidence>
<dbReference type="AlphaFoldDB" id="A0A062TZ23"/>
<gene>
    <name evidence="9" type="ORF">HY3_11630</name>
</gene>
<evidence type="ECO:0000259" key="8">
    <source>
        <dbReference type="Pfam" id="PF01551"/>
    </source>
</evidence>
<proteinExistence type="predicted"/>
<dbReference type="STRING" id="1280941.HY2_11515"/>
<keyword evidence="4" id="KW-0378">Hydrolase</keyword>
<keyword evidence="3" id="KW-0479">Metal-binding</keyword>
<feature type="domain" description="M23ase beta-sheet core" evidence="8">
    <location>
        <begin position="324"/>
        <end position="419"/>
    </location>
</feature>
<accession>A0A328K1I3</accession>
<dbReference type="CDD" id="cd12797">
    <property type="entry name" value="M23_peptidase"/>
    <property type="match status" value="1"/>
</dbReference>
<dbReference type="eggNOG" id="COG0739">
    <property type="taxonomic scope" value="Bacteria"/>
</dbReference>
<sequence length="471" mass="50450">MVPGGTGNEGGRFVKHGADNTHTHTLSQGRNLSHGIKSLIVLGLLGSMSAALGLISITSGEDGGMSSAHASPPPPPLATTLFSAVEFTPAMAAPVRHSGELKSRETLTELVTSLGASPSDAAAALHTIYEKELLDPRRLRPGVKAETFIVDGQMKALNVKADADRNLFITRNMSGDWSASELKARLTPGYSRVAADIETSIYDAARAQGAGDQQVVDFASAFAYDVDFQREIHRGDSFELVYETFVDERGHPVKTGDVVYASLDGDALTRSFYRFAPSDDGVADYFDQNGESATKFLMKTPINGARLSSSFGNRRHPISGYTRLHKGTDFAAPTGTPIYAAGNGVVERASRYGGYGNYVRIKHANGYKTAYAHMSRYGPGVRAGKRVRQGDIIGYVGSTGASTGPHLHYEVYIDNKPVNAMKLKLPTGRKLAESPEMLKEFIARKAEIDGIRSTQGATLIASNPLQAPPTP</sequence>
<dbReference type="Gene3D" id="2.70.70.10">
    <property type="entry name" value="Glucose Permease (Domain IIA)"/>
    <property type="match status" value="1"/>
</dbReference>
<dbReference type="Gene3D" id="3.10.450.350">
    <property type="match status" value="1"/>
</dbReference>
<dbReference type="PANTHER" id="PTHR21666">
    <property type="entry name" value="PEPTIDASE-RELATED"/>
    <property type="match status" value="1"/>
</dbReference>
<dbReference type="EMBL" id="AWFB01000015">
    <property type="protein sequence ID" value="RAN33944.1"/>
    <property type="molecule type" value="Genomic_DNA"/>
</dbReference>
<dbReference type="SUPFAM" id="SSF51261">
    <property type="entry name" value="Duplicated hybrid motif"/>
    <property type="match status" value="1"/>
</dbReference>
<dbReference type="Proteomes" id="UP000249123">
    <property type="component" value="Unassembled WGS sequence"/>
</dbReference>
<evidence type="ECO:0000313" key="10">
    <source>
        <dbReference type="Proteomes" id="UP000249123"/>
    </source>
</evidence>
<reference evidence="9 10" key="1">
    <citation type="submission" date="2013-04" db="EMBL/GenBank/DDBJ databases">
        <title>Hyphomonas sp. T24B3 Genome Sequencing.</title>
        <authorList>
            <person name="Lai Q."/>
            <person name="Shao Z."/>
        </authorList>
    </citation>
    <scope>NUCLEOTIDE SEQUENCE [LARGE SCALE GENOMIC DNA]</scope>
    <source>
        <strain evidence="9 10">T24B3</strain>
    </source>
</reference>
<dbReference type="InterPro" id="IPR050570">
    <property type="entry name" value="Cell_wall_metabolism_enzyme"/>
</dbReference>
<keyword evidence="6" id="KW-0482">Metalloprotease</keyword>
<dbReference type="FunFam" id="2.70.70.10:FF:000006">
    <property type="entry name" value="M23 family peptidase"/>
    <property type="match status" value="1"/>
</dbReference>
<protein>
    <recommendedName>
        <fullName evidence="8">M23ase beta-sheet core domain-containing protein</fullName>
    </recommendedName>
</protein>
<dbReference type="InterPro" id="IPR011055">
    <property type="entry name" value="Dup_hybrid_motif"/>
</dbReference>
<evidence type="ECO:0000256" key="3">
    <source>
        <dbReference type="ARBA" id="ARBA00022723"/>
    </source>
</evidence>
<evidence type="ECO:0000256" key="4">
    <source>
        <dbReference type="ARBA" id="ARBA00022801"/>
    </source>
</evidence>
<evidence type="ECO:0000256" key="5">
    <source>
        <dbReference type="ARBA" id="ARBA00022833"/>
    </source>
</evidence>
<dbReference type="GO" id="GO:0046872">
    <property type="term" value="F:metal ion binding"/>
    <property type="evidence" value="ECO:0007669"/>
    <property type="project" value="UniProtKB-KW"/>
</dbReference>
<keyword evidence="2" id="KW-0645">Protease</keyword>
<evidence type="ECO:0000313" key="9">
    <source>
        <dbReference type="EMBL" id="RAN33944.1"/>
    </source>
</evidence>
<keyword evidence="5" id="KW-0862">Zinc</keyword>
<dbReference type="GO" id="GO:0004222">
    <property type="term" value="F:metalloendopeptidase activity"/>
    <property type="evidence" value="ECO:0007669"/>
    <property type="project" value="TreeGrafter"/>
</dbReference>